<dbReference type="InterPro" id="IPR045170">
    <property type="entry name" value="MTOX"/>
</dbReference>
<dbReference type="Gene3D" id="3.30.9.10">
    <property type="entry name" value="D-Amino Acid Oxidase, subunit A, domain 2"/>
    <property type="match status" value="1"/>
</dbReference>
<dbReference type="Proteomes" id="UP000249616">
    <property type="component" value="Plasmid unnamed1"/>
</dbReference>
<comment type="cofactor">
    <cofactor evidence="1">
        <name>FAD</name>
        <dbReference type="ChEBI" id="CHEBI:57692"/>
    </cofactor>
</comment>
<dbReference type="PANTHER" id="PTHR10961">
    <property type="entry name" value="PEROXISOMAL SARCOSINE OXIDASE"/>
    <property type="match status" value="1"/>
</dbReference>
<dbReference type="GO" id="GO:0050660">
    <property type="term" value="F:flavin adenine dinucleotide binding"/>
    <property type="evidence" value="ECO:0007669"/>
    <property type="project" value="InterPro"/>
</dbReference>
<sequence length="359" mass="38336">MGSATAWAASRRGLSVTLVEQFAADHDRGSSHGSARIVRRSYDDPTYTRLTGRAFELWRELELDSGTALLRMLGGLDFGERDYIDGVAAQFRDAVVTHEILDAGEAERRWPGLRFEGPVIHHPQGGTVDAAAAVAAFESGAARHGAVLRFETAVVEVREVPGGVRAELSDGSAVTAARAVVAAGAWLSDLLGDRVRLPELTVTEQEVFHFPRLDPDAPPWPSVVHEYGGGVYHLQGGRDGGPGDDRKIGVHYGGRPTRPDHRDRVVSPETRAAMVEYVSRWMPGCAPTPRGEATCLYTSTPSEDFLLDEVGALVVCSPCSGHGAKFAPLIGELTTGLVTGAGDVPERFRLAAHLGSAKG</sequence>
<keyword evidence="4" id="KW-0560">Oxidoreductase</keyword>
<dbReference type="InterPro" id="IPR036188">
    <property type="entry name" value="FAD/NAD-bd_sf"/>
</dbReference>
<dbReference type="SUPFAM" id="SSF51905">
    <property type="entry name" value="FAD/NAD(P)-binding domain"/>
    <property type="match status" value="1"/>
</dbReference>
<dbReference type="EMBL" id="CP030074">
    <property type="protein sequence ID" value="AWW43623.1"/>
    <property type="molecule type" value="Genomic_DNA"/>
</dbReference>
<dbReference type="Pfam" id="PF01266">
    <property type="entry name" value="DAO"/>
    <property type="match status" value="1"/>
</dbReference>
<accession>A0A2Z4JGC7</accession>
<dbReference type="PANTHER" id="PTHR10961:SF7">
    <property type="entry name" value="FAD DEPENDENT OXIDOREDUCTASE DOMAIN-CONTAINING PROTEIN"/>
    <property type="match status" value="1"/>
</dbReference>
<reference evidence="7" key="1">
    <citation type="submission" date="2018-06" db="EMBL/GenBank/DDBJ databases">
        <authorList>
            <person name="Li K."/>
        </authorList>
    </citation>
    <scope>NUCLEOTIDE SEQUENCE [LARGE SCALE GENOMIC DNA]</scope>
    <source>
        <strain evidence="7">ZFG47</strain>
        <plasmid evidence="7">unnamed1</plasmid>
    </source>
</reference>
<keyword evidence="7" id="KW-1185">Reference proteome</keyword>
<evidence type="ECO:0000256" key="2">
    <source>
        <dbReference type="ARBA" id="ARBA00022630"/>
    </source>
</evidence>
<evidence type="ECO:0000256" key="1">
    <source>
        <dbReference type="ARBA" id="ARBA00001974"/>
    </source>
</evidence>
<organism evidence="6 7">
    <name type="scientific">Streptomyces cadmiisoli</name>
    <dbReference type="NCBI Taxonomy" id="2184053"/>
    <lineage>
        <taxon>Bacteria</taxon>
        <taxon>Bacillati</taxon>
        <taxon>Actinomycetota</taxon>
        <taxon>Actinomycetes</taxon>
        <taxon>Kitasatosporales</taxon>
        <taxon>Streptomycetaceae</taxon>
        <taxon>Streptomyces</taxon>
        <taxon>Streptomyces aurantiacus group</taxon>
    </lineage>
</organism>
<dbReference type="Gene3D" id="3.50.50.60">
    <property type="entry name" value="FAD/NAD(P)-binding domain"/>
    <property type="match status" value="1"/>
</dbReference>
<geneLocation type="plasmid" evidence="6 7">
    <name>unnamed1</name>
</geneLocation>
<evidence type="ECO:0000313" key="7">
    <source>
        <dbReference type="Proteomes" id="UP000249616"/>
    </source>
</evidence>
<feature type="domain" description="FAD dependent oxidoreductase" evidence="5">
    <location>
        <begin position="1"/>
        <end position="335"/>
    </location>
</feature>
<evidence type="ECO:0000313" key="6">
    <source>
        <dbReference type="EMBL" id="AWW43623.1"/>
    </source>
</evidence>
<dbReference type="KEGG" id="scad:DN051_41820"/>
<dbReference type="AlphaFoldDB" id="A0A2Z4JGC7"/>
<evidence type="ECO:0000256" key="3">
    <source>
        <dbReference type="ARBA" id="ARBA00022827"/>
    </source>
</evidence>
<protein>
    <submittedName>
        <fullName evidence="6">FAD-dependent oxidoreductase</fullName>
    </submittedName>
</protein>
<keyword evidence="6" id="KW-0614">Plasmid</keyword>
<gene>
    <name evidence="6" type="ORF">DN051_41820</name>
</gene>
<dbReference type="GO" id="GO:0008115">
    <property type="term" value="F:sarcosine oxidase activity"/>
    <property type="evidence" value="ECO:0007669"/>
    <property type="project" value="TreeGrafter"/>
</dbReference>
<evidence type="ECO:0000259" key="5">
    <source>
        <dbReference type="Pfam" id="PF01266"/>
    </source>
</evidence>
<keyword evidence="3" id="KW-0274">FAD</keyword>
<keyword evidence="2" id="KW-0285">Flavoprotein</keyword>
<proteinExistence type="predicted"/>
<name>A0A2Z4JGC7_9ACTN</name>
<dbReference type="InterPro" id="IPR006076">
    <property type="entry name" value="FAD-dep_OxRdtase"/>
</dbReference>
<evidence type="ECO:0000256" key="4">
    <source>
        <dbReference type="ARBA" id="ARBA00023002"/>
    </source>
</evidence>
<dbReference type="SUPFAM" id="SSF54373">
    <property type="entry name" value="FAD-linked reductases, C-terminal domain"/>
    <property type="match status" value="1"/>
</dbReference>